<dbReference type="SUPFAM" id="SSF53098">
    <property type="entry name" value="Ribonuclease H-like"/>
    <property type="match status" value="1"/>
</dbReference>
<feature type="domain" description="HAT C-terminal dimerisation" evidence="1">
    <location>
        <begin position="269"/>
        <end position="340"/>
    </location>
</feature>
<dbReference type="Proteomes" id="UP001228049">
    <property type="component" value="Unassembled WGS sequence"/>
</dbReference>
<reference evidence="2" key="1">
    <citation type="submission" date="2023-04" db="EMBL/GenBank/DDBJ databases">
        <title>Chromosome-level genome of Chaenocephalus aceratus.</title>
        <authorList>
            <person name="Park H."/>
        </authorList>
    </citation>
    <scope>NUCLEOTIDE SEQUENCE</scope>
    <source>
        <strain evidence="2">DE</strain>
        <tissue evidence="2">Muscle</tissue>
    </source>
</reference>
<dbReference type="Pfam" id="PF05699">
    <property type="entry name" value="Dimer_Tnp_hAT"/>
    <property type="match status" value="1"/>
</dbReference>
<dbReference type="InterPro" id="IPR052958">
    <property type="entry name" value="IFN-induced_PKR_regulator"/>
</dbReference>
<dbReference type="PANTHER" id="PTHR46289:SF14">
    <property type="entry name" value="DUF4371 DOMAIN-CONTAINING PROTEIN"/>
    <property type="match status" value="1"/>
</dbReference>
<dbReference type="PANTHER" id="PTHR46289">
    <property type="entry name" value="52 KDA REPRESSOR OF THE INHIBITOR OF THE PROTEIN KINASE-LIKE PROTEIN-RELATED"/>
    <property type="match status" value="1"/>
</dbReference>
<dbReference type="EMBL" id="JASDAP010000002">
    <property type="protein sequence ID" value="KAK1906054.1"/>
    <property type="molecule type" value="Genomic_DNA"/>
</dbReference>
<accession>A0AAD9CQ25</accession>
<dbReference type="AlphaFoldDB" id="A0AAD9CQ25"/>
<evidence type="ECO:0000313" key="2">
    <source>
        <dbReference type="EMBL" id="KAK1906054.1"/>
    </source>
</evidence>
<protein>
    <submittedName>
        <fullName evidence="2">52 kDa repressor of the inhibitor of the protein kinase</fullName>
    </submittedName>
</protein>
<dbReference type="InterPro" id="IPR008906">
    <property type="entry name" value="HATC_C_dom"/>
</dbReference>
<dbReference type="InterPro" id="IPR012337">
    <property type="entry name" value="RNaseH-like_sf"/>
</dbReference>
<evidence type="ECO:0000259" key="1">
    <source>
        <dbReference type="Pfam" id="PF05699"/>
    </source>
</evidence>
<gene>
    <name evidence="2" type="ORF">KUDE01_008456</name>
</gene>
<comment type="caution">
    <text evidence="2">The sequence shown here is derived from an EMBL/GenBank/DDBJ whole genome shotgun (WGS) entry which is preliminary data.</text>
</comment>
<dbReference type="GO" id="GO:0046983">
    <property type="term" value="F:protein dimerization activity"/>
    <property type="evidence" value="ECO:0007669"/>
    <property type="project" value="InterPro"/>
</dbReference>
<organism evidence="2 3">
    <name type="scientific">Dissostichus eleginoides</name>
    <name type="common">Patagonian toothfish</name>
    <name type="synonym">Dissostichus amissus</name>
    <dbReference type="NCBI Taxonomy" id="100907"/>
    <lineage>
        <taxon>Eukaryota</taxon>
        <taxon>Metazoa</taxon>
        <taxon>Chordata</taxon>
        <taxon>Craniata</taxon>
        <taxon>Vertebrata</taxon>
        <taxon>Euteleostomi</taxon>
        <taxon>Actinopterygii</taxon>
        <taxon>Neopterygii</taxon>
        <taxon>Teleostei</taxon>
        <taxon>Neoteleostei</taxon>
        <taxon>Acanthomorphata</taxon>
        <taxon>Eupercaria</taxon>
        <taxon>Perciformes</taxon>
        <taxon>Notothenioidei</taxon>
        <taxon>Nototheniidae</taxon>
        <taxon>Dissostichus</taxon>
    </lineage>
</organism>
<name>A0AAD9CQ25_DISEL</name>
<proteinExistence type="predicted"/>
<keyword evidence="3" id="KW-1185">Reference proteome</keyword>
<sequence length="369" mass="41923">MLYNFFSGSVIHKLFIEKQQELEPTKRVVELKRLSDTRWSCQHSTLWAIKRALPAISATLADVSDQSNAHRATEAKSLIGLIDGQFVLHVTMLESIFSLTKTLSDHLQATDLELASATDLVYSVVDTLNEKRNVETWNAIWECASDQCASVGIEMQRPQPRRKAQPRHLQGFVVNSQTGSRERLETSDDYRNHCFFPVIDRLVSELNRRFSSESCHILRGATALNPKHKTFMDKDSLLPMAKHYGVMEENISAELHQAKRLIERKKQSGAVVNTTHDVLVLLRPYNDAFVDLYKLVCISMTLPVTSAACERSFSCLRRLKTYLRNRSGDARTSNLGLLAISSRRTKELDINAVIDRFAANHNNRRIVLL</sequence>
<evidence type="ECO:0000313" key="3">
    <source>
        <dbReference type="Proteomes" id="UP001228049"/>
    </source>
</evidence>